<sequence length="364" mass="39688">MQSCSRYDRQVRQKVGYCAAPDAVKLAYAVHGGGPPIVRVATWMTHLEFDWESPVWRHWLDALGDGHTLIRYDERGCGLSDRDVDDISFDAWVADLEAVVDAAGVDRFALLGVSAGAAVAVAYAARHPERLTHLVLYGGYARGRTLRGAGERRLQEALVAAISAGWANPDPTFRHLFSMLFLPAGTPEQMGWYDDLQRHSTSAATAVRLYDARGRLNVVDLAARVRTRTLVVHAAEDRVVPADEGRLLATLLPEAQLVLLESANHILLSDEPAWTRFVAELRAFLGTEPVSASPGAGIEELSPRELDVLALVAAGLTNEVIADRLSLSVRTVERHLTNTYVKLRVSGKAGRAAAAARFSEAQRP</sequence>
<evidence type="ECO:0000313" key="3">
    <source>
        <dbReference type="EMBL" id="TCC49175.1"/>
    </source>
</evidence>
<dbReference type="PROSITE" id="PS00622">
    <property type="entry name" value="HTH_LUXR_1"/>
    <property type="match status" value="1"/>
</dbReference>
<dbReference type="EMBL" id="SJKD01000004">
    <property type="protein sequence ID" value="TCC49175.1"/>
    <property type="molecule type" value="Genomic_DNA"/>
</dbReference>
<dbReference type="InterPro" id="IPR000792">
    <property type="entry name" value="Tscrpt_reg_LuxR_C"/>
</dbReference>
<dbReference type="SUPFAM" id="SSF53474">
    <property type="entry name" value="alpha/beta-Hydrolases"/>
    <property type="match status" value="1"/>
</dbReference>
<protein>
    <submittedName>
        <fullName evidence="3">Alpha/beta fold hydrolase</fullName>
    </submittedName>
</protein>
<name>A0A4R0K2V0_9ACTN</name>
<dbReference type="InterPro" id="IPR036388">
    <property type="entry name" value="WH-like_DNA-bd_sf"/>
</dbReference>
<accession>A0A4R0K2V0</accession>
<keyword evidence="1 3" id="KW-0378">Hydrolase</keyword>
<dbReference type="AlphaFoldDB" id="A0A4R0K2V0"/>
<dbReference type="PRINTS" id="PR00111">
    <property type="entry name" value="ABHYDROLASE"/>
</dbReference>
<dbReference type="GO" id="GO:0003677">
    <property type="term" value="F:DNA binding"/>
    <property type="evidence" value="ECO:0007669"/>
    <property type="project" value="InterPro"/>
</dbReference>
<dbReference type="GO" id="GO:0016020">
    <property type="term" value="C:membrane"/>
    <property type="evidence" value="ECO:0007669"/>
    <property type="project" value="TreeGrafter"/>
</dbReference>
<dbReference type="SUPFAM" id="SSF46894">
    <property type="entry name" value="C-terminal effector domain of the bipartite response regulators"/>
    <property type="match status" value="1"/>
</dbReference>
<dbReference type="CDD" id="cd06170">
    <property type="entry name" value="LuxR_C_like"/>
    <property type="match status" value="1"/>
</dbReference>
<reference evidence="3 4" key="1">
    <citation type="submission" date="2019-02" db="EMBL/GenBank/DDBJ databases">
        <title>Kribbella capetownensis sp. nov. and Kribbella speibonae sp. nov., isolated from soil.</title>
        <authorList>
            <person name="Curtis S.M."/>
            <person name="Norton I."/>
            <person name="Everest G.J."/>
            <person name="Meyers P.R."/>
        </authorList>
    </citation>
    <scope>NUCLEOTIDE SEQUENCE [LARGE SCALE GENOMIC DNA]</scope>
    <source>
        <strain evidence="3 4">YM53</strain>
    </source>
</reference>
<dbReference type="PANTHER" id="PTHR43798:SF31">
    <property type="entry name" value="AB HYDROLASE SUPERFAMILY PROTEIN YCLE"/>
    <property type="match status" value="1"/>
</dbReference>
<keyword evidence="4" id="KW-1185">Reference proteome</keyword>
<evidence type="ECO:0000259" key="2">
    <source>
        <dbReference type="PROSITE" id="PS50043"/>
    </source>
</evidence>
<dbReference type="Gene3D" id="1.10.10.10">
    <property type="entry name" value="Winged helix-like DNA-binding domain superfamily/Winged helix DNA-binding domain"/>
    <property type="match status" value="1"/>
</dbReference>
<organism evidence="3 4">
    <name type="scientific">Kribbella capetownensis</name>
    <dbReference type="NCBI Taxonomy" id="1572659"/>
    <lineage>
        <taxon>Bacteria</taxon>
        <taxon>Bacillati</taxon>
        <taxon>Actinomycetota</taxon>
        <taxon>Actinomycetes</taxon>
        <taxon>Propionibacteriales</taxon>
        <taxon>Kribbellaceae</taxon>
        <taxon>Kribbella</taxon>
    </lineage>
</organism>
<dbReference type="Gene3D" id="3.40.50.1820">
    <property type="entry name" value="alpha/beta hydrolase"/>
    <property type="match status" value="1"/>
</dbReference>
<dbReference type="PROSITE" id="PS50043">
    <property type="entry name" value="HTH_LUXR_2"/>
    <property type="match status" value="1"/>
</dbReference>
<dbReference type="Pfam" id="PF00561">
    <property type="entry name" value="Abhydrolase_1"/>
    <property type="match status" value="1"/>
</dbReference>
<dbReference type="InterPro" id="IPR016032">
    <property type="entry name" value="Sig_transdc_resp-reg_C-effctor"/>
</dbReference>
<dbReference type="PANTHER" id="PTHR43798">
    <property type="entry name" value="MONOACYLGLYCEROL LIPASE"/>
    <property type="match status" value="1"/>
</dbReference>
<comment type="caution">
    <text evidence="3">The sequence shown here is derived from an EMBL/GenBank/DDBJ whole genome shotgun (WGS) entry which is preliminary data.</text>
</comment>
<proteinExistence type="predicted"/>
<evidence type="ECO:0000313" key="4">
    <source>
        <dbReference type="Proteomes" id="UP000293342"/>
    </source>
</evidence>
<dbReference type="InterPro" id="IPR050266">
    <property type="entry name" value="AB_hydrolase_sf"/>
</dbReference>
<dbReference type="Pfam" id="PF00196">
    <property type="entry name" value="GerE"/>
    <property type="match status" value="1"/>
</dbReference>
<dbReference type="PRINTS" id="PR00038">
    <property type="entry name" value="HTHLUXR"/>
</dbReference>
<dbReference type="OrthoDB" id="27092at2"/>
<dbReference type="SMART" id="SM00421">
    <property type="entry name" value="HTH_LUXR"/>
    <property type="match status" value="1"/>
</dbReference>
<dbReference type="GO" id="GO:0016787">
    <property type="term" value="F:hydrolase activity"/>
    <property type="evidence" value="ECO:0007669"/>
    <property type="project" value="UniProtKB-KW"/>
</dbReference>
<feature type="domain" description="HTH luxR-type" evidence="2">
    <location>
        <begin position="294"/>
        <end position="359"/>
    </location>
</feature>
<dbReference type="Proteomes" id="UP000293342">
    <property type="component" value="Unassembled WGS sequence"/>
</dbReference>
<dbReference type="GO" id="GO:0006355">
    <property type="term" value="P:regulation of DNA-templated transcription"/>
    <property type="evidence" value="ECO:0007669"/>
    <property type="project" value="InterPro"/>
</dbReference>
<dbReference type="InterPro" id="IPR029058">
    <property type="entry name" value="AB_hydrolase_fold"/>
</dbReference>
<evidence type="ECO:0000256" key="1">
    <source>
        <dbReference type="ARBA" id="ARBA00022801"/>
    </source>
</evidence>
<gene>
    <name evidence="3" type="ORF">E0H75_20875</name>
</gene>
<dbReference type="InterPro" id="IPR000073">
    <property type="entry name" value="AB_hydrolase_1"/>
</dbReference>